<accession>A0ABU1NI09</accession>
<sequence length="85" mass="9333">MSMALEFQRGDVLPIMQPFGRGEHLPAMPPVLEQELHPAFEVRLQLVARQILQYQHMYGLSQSLADLAAYLLTAAAAAAAAARDD</sequence>
<evidence type="ECO:0000313" key="1">
    <source>
        <dbReference type="EMBL" id="MDR6538104.1"/>
    </source>
</evidence>
<dbReference type="Proteomes" id="UP001184230">
    <property type="component" value="Unassembled WGS sequence"/>
</dbReference>
<name>A0ABU1NI09_9BURK</name>
<dbReference type="EMBL" id="JAVDRF010000009">
    <property type="protein sequence ID" value="MDR6538104.1"/>
    <property type="molecule type" value="Genomic_DNA"/>
</dbReference>
<protein>
    <submittedName>
        <fullName evidence="1">Uncharacterized protein</fullName>
    </submittedName>
</protein>
<reference evidence="1 2" key="1">
    <citation type="submission" date="2023-07" db="EMBL/GenBank/DDBJ databases">
        <title>Sorghum-associated microbial communities from plants grown in Nebraska, USA.</title>
        <authorList>
            <person name="Schachtman D."/>
        </authorList>
    </citation>
    <scope>NUCLEOTIDE SEQUENCE [LARGE SCALE GENOMIC DNA]</scope>
    <source>
        <strain evidence="1 2">DS1781</strain>
    </source>
</reference>
<proteinExistence type="predicted"/>
<comment type="caution">
    <text evidence="1">The sequence shown here is derived from an EMBL/GenBank/DDBJ whole genome shotgun (WGS) entry which is preliminary data.</text>
</comment>
<keyword evidence="2" id="KW-1185">Reference proteome</keyword>
<evidence type="ECO:0000313" key="2">
    <source>
        <dbReference type="Proteomes" id="UP001184230"/>
    </source>
</evidence>
<organism evidence="1 2">
    <name type="scientific">Variovorax soli</name>
    <dbReference type="NCBI Taxonomy" id="376815"/>
    <lineage>
        <taxon>Bacteria</taxon>
        <taxon>Pseudomonadati</taxon>
        <taxon>Pseudomonadota</taxon>
        <taxon>Betaproteobacteria</taxon>
        <taxon>Burkholderiales</taxon>
        <taxon>Comamonadaceae</taxon>
        <taxon>Variovorax</taxon>
    </lineage>
</organism>
<gene>
    <name evidence="1" type="ORF">J2739_003891</name>
</gene>